<dbReference type="PANTHER" id="PTHR12131">
    <property type="entry name" value="ATP-DEPENDENT RNA AND DNA HELICASE"/>
    <property type="match status" value="1"/>
</dbReference>
<dbReference type="InterPro" id="IPR012961">
    <property type="entry name" value="Ski2/MTR4_C"/>
</dbReference>
<evidence type="ECO:0000256" key="1">
    <source>
        <dbReference type="ARBA" id="ARBA00022741"/>
    </source>
</evidence>
<feature type="domain" description="ATP-dependent RNA helicase Ski2/MTR4 C-terminal" evidence="5">
    <location>
        <begin position="240"/>
        <end position="409"/>
    </location>
</feature>
<dbReference type="GO" id="GO:0055087">
    <property type="term" value="C:Ski complex"/>
    <property type="evidence" value="ECO:0007669"/>
    <property type="project" value="TreeGrafter"/>
</dbReference>
<protein>
    <submittedName>
        <fullName evidence="6">Unannotated protein</fullName>
    </submittedName>
</protein>
<name>A0A6J6IP72_9ZZZZ</name>
<dbReference type="GO" id="GO:0070478">
    <property type="term" value="P:nuclear-transcribed mRNA catabolic process, 3'-5' exonucleolytic nonsense-mediated decay"/>
    <property type="evidence" value="ECO:0007669"/>
    <property type="project" value="TreeGrafter"/>
</dbReference>
<dbReference type="Gene3D" id="1.10.3380.30">
    <property type="match status" value="1"/>
</dbReference>
<dbReference type="InterPro" id="IPR027417">
    <property type="entry name" value="P-loop_NTPase"/>
</dbReference>
<evidence type="ECO:0000313" key="6">
    <source>
        <dbReference type="EMBL" id="CAB4626340.1"/>
    </source>
</evidence>
<gene>
    <name evidence="6" type="ORF">UFOPK1909_00905</name>
</gene>
<dbReference type="GO" id="GO:0016787">
    <property type="term" value="F:hydrolase activity"/>
    <property type="evidence" value="ECO:0007669"/>
    <property type="project" value="UniProtKB-KW"/>
</dbReference>
<keyword evidence="1" id="KW-0547">Nucleotide-binding</keyword>
<organism evidence="6">
    <name type="scientific">freshwater metagenome</name>
    <dbReference type="NCBI Taxonomy" id="449393"/>
    <lineage>
        <taxon>unclassified sequences</taxon>
        <taxon>metagenomes</taxon>
        <taxon>ecological metagenomes</taxon>
    </lineage>
</organism>
<keyword evidence="3" id="KW-0347">Helicase</keyword>
<dbReference type="AlphaFoldDB" id="A0A6J6IP72"/>
<accession>A0A6J6IP72</accession>
<dbReference type="SUPFAM" id="SSF52540">
    <property type="entry name" value="P-loop containing nucleoside triphosphate hydrolases"/>
    <property type="match status" value="1"/>
</dbReference>
<evidence type="ECO:0000256" key="3">
    <source>
        <dbReference type="ARBA" id="ARBA00022806"/>
    </source>
</evidence>
<proteinExistence type="predicted"/>
<dbReference type="Pfam" id="PF08148">
    <property type="entry name" value="DSHCT"/>
    <property type="match status" value="1"/>
</dbReference>
<reference evidence="6" key="1">
    <citation type="submission" date="2020-05" db="EMBL/GenBank/DDBJ databases">
        <authorList>
            <person name="Chiriac C."/>
            <person name="Salcher M."/>
            <person name="Ghai R."/>
            <person name="Kavagutti S V."/>
        </authorList>
    </citation>
    <scope>NUCLEOTIDE SEQUENCE</scope>
</reference>
<dbReference type="Gene3D" id="3.40.50.300">
    <property type="entry name" value="P-loop containing nucleotide triphosphate hydrolases"/>
    <property type="match status" value="1"/>
</dbReference>
<dbReference type="GO" id="GO:0004386">
    <property type="term" value="F:helicase activity"/>
    <property type="evidence" value="ECO:0007669"/>
    <property type="project" value="UniProtKB-KW"/>
</dbReference>
<dbReference type="InterPro" id="IPR050699">
    <property type="entry name" value="RNA-DNA_Helicase"/>
</dbReference>
<evidence type="ECO:0000256" key="4">
    <source>
        <dbReference type="ARBA" id="ARBA00022840"/>
    </source>
</evidence>
<keyword evidence="4" id="KW-0067">ATP-binding</keyword>
<evidence type="ECO:0000259" key="5">
    <source>
        <dbReference type="SMART" id="SM01142"/>
    </source>
</evidence>
<dbReference type="GO" id="GO:0005524">
    <property type="term" value="F:ATP binding"/>
    <property type="evidence" value="ECO:0007669"/>
    <property type="project" value="UniProtKB-KW"/>
</dbReference>
<dbReference type="EMBL" id="CAEZVD010000115">
    <property type="protein sequence ID" value="CAB4626340.1"/>
    <property type="molecule type" value="Genomic_DNA"/>
</dbReference>
<dbReference type="PANTHER" id="PTHR12131:SF1">
    <property type="entry name" value="ATP-DEPENDENT RNA HELICASE SUPV3L1, MITOCHONDRIAL-RELATED"/>
    <property type="match status" value="1"/>
</dbReference>
<dbReference type="SMART" id="SM01142">
    <property type="entry name" value="DSHCT"/>
    <property type="match status" value="1"/>
</dbReference>
<sequence>MDKFNGEGRVNLTPGEYTQLTGRAGRRGIDTQGHSVIQWSANLDPNSVAGLASKRTYPLISPFRPTYNMSVNLLEAFGRERSREVLETSFAQFQADRSVVGLARGIREKQVSLDGYEKAMECHQGDFVEYAKLRREITDIERALSASRTRADRGKDLRQSKGRHLQEQRLNQLKRDMRSHPCHSCNEREAHARWGERWFKLSRELESIISQIEGRTNQVAKTFDKICDMLSDLNYIHIGDGDYEVLEPGKTLARIYGERDLLISECLREGVWNKLDPAGLAAMAAALVFEARREEEWEPRVPKGNFAEVMQTTTEIWAELEELARVHKLGQTNPLDLSLSLPIHRWASGAKLDTVLESADLLAGDFIRWTKQIIDLLDQVAQTAGAELAVTAKEAVDKVKRGIVAYSYYG</sequence>
<keyword evidence="2" id="KW-0378">Hydrolase</keyword>
<evidence type="ECO:0000256" key="2">
    <source>
        <dbReference type="ARBA" id="ARBA00022801"/>
    </source>
</evidence>